<organism evidence="1 2">
    <name type="scientific">Suillus luteus UH-Slu-Lm8-n1</name>
    <dbReference type="NCBI Taxonomy" id="930992"/>
    <lineage>
        <taxon>Eukaryota</taxon>
        <taxon>Fungi</taxon>
        <taxon>Dikarya</taxon>
        <taxon>Basidiomycota</taxon>
        <taxon>Agaricomycotina</taxon>
        <taxon>Agaricomycetes</taxon>
        <taxon>Agaricomycetidae</taxon>
        <taxon>Boletales</taxon>
        <taxon>Suillineae</taxon>
        <taxon>Suillaceae</taxon>
        <taxon>Suillus</taxon>
    </lineage>
</organism>
<dbReference type="HOGENOM" id="CLU_183425_1_0_1"/>
<keyword evidence="2" id="KW-1185">Reference proteome</keyword>
<dbReference type="EMBL" id="KN835247">
    <property type="protein sequence ID" value="KIK42151.1"/>
    <property type="molecule type" value="Genomic_DNA"/>
</dbReference>
<dbReference type="STRING" id="930992.A0A0D0AJW6"/>
<protein>
    <submittedName>
        <fullName evidence="1">Unplaced genomic scaffold CY34scaffold_116, whole genome shotgun sequence</fullName>
    </submittedName>
</protein>
<reference evidence="1 2" key="1">
    <citation type="submission" date="2014-04" db="EMBL/GenBank/DDBJ databases">
        <authorList>
            <consortium name="DOE Joint Genome Institute"/>
            <person name="Kuo A."/>
            <person name="Ruytinx J."/>
            <person name="Rineau F."/>
            <person name="Colpaert J."/>
            <person name="Kohler A."/>
            <person name="Nagy L.G."/>
            <person name="Floudas D."/>
            <person name="Copeland A."/>
            <person name="Barry K.W."/>
            <person name="Cichocki N."/>
            <person name="Veneault-Fourrey C."/>
            <person name="LaButti K."/>
            <person name="Lindquist E.A."/>
            <person name="Lipzen A."/>
            <person name="Lundell T."/>
            <person name="Morin E."/>
            <person name="Murat C."/>
            <person name="Sun H."/>
            <person name="Tunlid A."/>
            <person name="Henrissat B."/>
            <person name="Grigoriev I.V."/>
            <person name="Hibbett D.S."/>
            <person name="Martin F."/>
            <person name="Nordberg H.P."/>
            <person name="Cantor M.N."/>
            <person name="Hua S.X."/>
        </authorList>
    </citation>
    <scope>NUCLEOTIDE SEQUENCE [LARGE SCALE GENOMIC DNA]</scope>
    <source>
        <strain evidence="1 2">UH-Slu-Lm8-n1</strain>
    </source>
</reference>
<feature type="non-terminal residue" evidence="1">
    <location>
        <position position="1"/>
    </location>
</feature>
<evidence type="ECO:0000313" key="2">
    <source>
        <dbReference type="Proteomes" id="UP000054485"/>
    </source>
</evidence>
<dbReference type="InParanoid" id="A0A0D0AJW6"/>
<reference evidence="2" key="2">
    <citation type="submission" date="2015-01" db="EMBL/GenBank/DDBJ databases">
        <title>Evolutionary Origins and Diversification of the Mycorrhizal Mutualists.</title>
        <authorList>
            <consortium name="DOE Joint Genome Institute"/>
            <consortium name="Mycorrhizal Genomics Consortium"/>
            <person name="Kohler A."/>
            <person name="Kuo A."/>
            <person name="Nagy L.G."/>
            <person name="Floudas D."/>
            <person name="Copeland A."/>
            <person name="Barry K.W."/>
            <person name="Cichocki N."/>
            <person name="Veneault-Fourrey C."/>
            <person name="LaButti K."/>
            <person name="Lindquist E.A."/>
            <person name="Lipzen A."/>
            <person name="Lundell T."/>
            <person name="Morin E."/>
            <person name="Murat C."/>
            <person name="Riley R."/>
            <person name="Ohm R."/>
            <person name="Sun H."/>
            <person name="Tunlid A."/>
            <person name="Henrissat B."/>
            <person name="Grigoriev I.V."/>
            <person name="Hibbett D.S."/>
            <person name="Martin F."/>
        </authorList>
    </citation>
    <scope>NUCLEOTIDE SEQUENCE [LARGE SCALE GENOMIC DNA]</scope>
    <source>
        <strain evidence="2">UH-Slu-Lm8-n1</strain>
    </source>
</reference>
<proteinExistence type="predicted"/>
<accession>A0A0D0AJW6</accession>
<gene>
    <name evidence="1" type="ORF">CY34DRAFT_45843</name>
</gene>
<name>A0A0D0AJW6_9AGAM</name>
<dbReference type="AlphaFoldDB" id="A0A0D0AJW6"/>
<evidence type="ECO:0000313" key="1">
    <source>
        <dbReference type="EMBL" id="KIK42151.1"/>
    </source>
</evidence>
<feature type="non-terminal residue" evidence="1">
    <location>
        <position position="65"/>
    </location>
</feature>
<dbReference type="Proteomes" id="UP000054485">
    <property type="component" value="Unassembled WGS sequence"/>
</dbReference>
<dbReference type="OrthoDB" id="2684964at2759"/>
<sequence length="65" mass="7460">HAQARNVIERIFGVVKRRFWLMVAAPKYSLVVQTKLVPALCVLHNFICVHDPDDNEEGDEEREVG</sequence>